<dbReference type="Pfam" id="PF14432">
    <property type="entry name" value="DYW_deaminase"/>
    <property type="match status" value="1"/>
</dbReference>
<organism evidence="5 7">
    <name type="scientific">Rotaria magnacalcarata</name>
    <dbReference type="NCBI Taxonomy" id="392030"/>
    <lineage>
        <taxon>Eukaryota</taxon>
        <taxon>Metazoa</taxon>
        <taxon>Spiralia</taxon>
        <taxon>Gnathifera</taxon>
        <taxon>Rotifera</taxon>
        <taxon>Eurotatoria</taxon>
        <taxon>Bdelloidea</taxon>
        <taxon>Philodinida</taxon>
        <taxon>Philodinidae</taxon>
        <taxon>Rotaria</taxon>
    </lineage>
</organism>
<evidence type="ECO:0000313" key="7">
    <source>
        <dbReference type="Proteomes" id="UP000663824"/>
    </source>
</evidence>
<feature type="region of interest" description="Disordered" evidence="1">
    <location>
        <begin position="62"/>
        <end position="99"/>
    </location>
</feature>
<evidence type="ECO:0000313" key="6">
    <source>
        <dbReference type="EMBL" id="CAF4424992.1"/>
    </source>
</evidence>
<feature type="compositionally biased region" description="Polar residues" evidence="1">
    <location>
        <begin position="62"/>
        <end position="79"/>
    </location>
</feature>
<dbReference type="AlphaFoldDB" id="A0A816VF26"/>
<dbReference type="Proteomes" id="UP000663834">
    <property type="component" value="Unassembled WGS sequence"/>
</dbReference>
<accession>A0A816VF26</accession>
<dbReference type="OrthoDB" id="10037661at2759"/>
<gene>
    <name evidence="6" type="ORF">BYL167_LOCUS32623</name>
    <name evidence="4" type="ORF">CJN711_LOCUS36872</name>
    <name evidence="3" type="ORF">KQP761_LOCUS17678</name>
    <name evidence="5" type="ORF">MBJ925_LOCUS26333</name>
</gene>
<evidence type="ECO:0000313" key="4">
    <source>
        <dbReference type="EMBL" id="CAF1613732.1"/>
    </source>
</evidence>
<dbReference type="EMBL" id="CAJNOV010017878">
    <property type="protein sequence ID" value="CAF1613732.1"/>
    <property type="molecule type" value="Genomic_DNA"/>
</dbReference>
<dbReference type="Proteomes" id="UP000663824">
    <property type="component" value="Unassembled WGS sequence"/>
</dbReference>
<protein>
    <recommendedName>
        <fullName evidence="2">DYW domain-containing protein</fullName>
    </recommendedName>
</protein>
<sequence>MEMYYSTNLLRVITNFINLLSRAQNVDNSCLLPKPYDRMKKLFPEMTNSFISSAVLLANTDESSGNSGKKADGSSQNPANIPHFQSRVHDKSPSHSTEVYPKLDNIPNEFIENPEYYDSDSIILPSYQSKAGKPSFSTHTELLTIAWHFVVNPNTTRIQLTSNIRICSQGHKSDRTIKTVVAVAIRKCEIIIRDSNRIQHFFTNGKCSCKDYF</sequence>
<evidence type="ECO:0000256" key="1">
    <source>
        <dbReference type="SAM" id="MobiDB-lite"/>
    </source>
</evidence>
<name>A0A816VF26_9BILA</name>
<dbReference type="Proteomes" id="UP000663855">
    <property type="component" value="Unassembled WGS sequence"/>
</dbReference>
<dbReference type="GO" id="GO:0008270">
    <property type="term" value="F:zinc ion binding"/>
    <property type="evidence" value="ECO:0007669"/>
    <property type="project" value="InterPro"/>
</dbReference>
<evidence type="ECO:0000259" key="2">
    <source>
        <dbReference type="Pfam" id="PF14432"/>
    </source>
</evidence>
<feature type="domain" description="DYW" evidence="2">
    <location>
        <begin position="136"/>
        <end position="213"/>
    </location>
</feature>
<proteinExistence type="predicted"/>
<reference evidence="5" key="1">
    <citation type="submission" date="2021-02" db="EMBL/GenBank/DDBJ databases">
        <authorList>
            <person name="Nowell W R."/>
        </authorList>
    </citation>
    <scope>NUCLEOTIDE SEQUENCE</scope>
</reference>
<evidence type="ECO:0000313" key="5">
    <source>
        <dbReference type="EMBL" id="CAF2123488.1"/>
    </source>
</evidence>
<dbReference type="EMBL" id="CAJNOW010008965">
    <property type="protein sequence ID" value="CAF1551387.1"/>
    <property type="molecule type" value="Genomic_DNA"/>
</dbReference>
<comment type="caution">
    <text evidence="5">The sequence shown here is derived from an EMBL/GenBank/DDBJ whole genome shotgun (WGS) entry which is preliminary data.</text>
</comment>
<dbReference type="EMBL" id="CAJOBH010061018">
    <property type="protein sequence ID" value="CAF4424992.1"/>
    <property type="molecule type" value="Genomic_DNA"/>
</dbReference>
<evidence type="ECO:0000313" key="3">
    <source>
        <dbReference type="EMBL" id="CAF1551387.1"/>
    </source>
</evidence>
<dbReference type="Proteomes" id="UP000681967">
    <property type="component" value="Unassembled WGS sequence"/>
</dbReference>
<dbReference type="EMBL" id="CAJNRE010014001">
    <property type="protein sequence ID" value="CAF2123488.1"/>
    <property type="molecule type" value="Genomic_DNA"/>
</dbReference>
<dbReference type="InterPro" id="IPR032867">
    <property type="entry name" value="DYW_dom"/>
</dbReference>